<dbReference type="PANTHER" id="PTHR31286:SF178">
    <property type="entry name" value="DUF4283 DOMAIN-CONTAINING PROTEIN"/>
    <property type="match status" value="1"/>
</dbReference>
<evidence type="ECO:0000256" key="1">
    <source>
        <dbReference type="SAM" id="MobiDB-lite"/>
    </source>
</evidence>
<dbReference type="InterPro" id="IPR025558">
    <property type="entry name" value="DUF4283"/>
</dbReference>
<dbReference type="Pfam" id="PF14392">
    <property type="entry name" value="zf-CCHC_4"/>
    <property type="match status" value="1"/>
</dbReference>
<gene>
    <name evidence="4" type="ORF">DY000_02020446</name>
</gene>
<keyword evidence="5" id="KW-1185">Reference proteome</keyword>
<feature type="domain" description="DUF4283" evidence="2">
    <location>
        <begin position="230"/>
        <end position="308"/>
    </location>
</feature>
<feature type="region of interest" description="Disordered" evidence="1">
    <location>
        <begin position="492"/>
        <end position="526"/>
    </location>
</feature>
<feature type="compositionally biased region" description="Basic and acidic residues" evidence="1">
    <location>
        <begin position="463"/>
        <end position="480"/>
    </location>
</feature>
<evidence type="ECO:0000313" key="5">
    <source>
        <dbReference type="Proteomes" id="UP000266723"/>
    </source>
</evidence>
<feature type="region of interest" description="Disordered" evidence="1">
    <location>
        <begin position="435"/>
        <end position="455"/>
    </location>
</feature>
<dbReference type="PANTHER" id="PTHR31286">
    <property type="entry name" value="GLYCINE-RICH CELL WALL STRUCTURAL PROTEIN 1.8-LIKE"/>
    <property type="match status" value="1"/>
</dbReference>
<dbReference type="InterPro" id="IPR025836">
    <property type="entry name" value="Zn_knuckle_CX2CX4HX4C"/>
</dbReference>
<feature type="region of interest" description="Disordered" evidence="1">
    <location>
        <begin position="463"/>
        <end position="482"/>
    </location>
</feature>
<evidence type="ECO:0000313" key="4">
    <source>
        <dbReference type="EMBL" id="KAF3594491.1"/>
    </source>
</evidence>
<sequence>MIRHHFFKVLAVTVNSFQNQGRNVSSNARSATLSNKYVRHISVSISGDHLKSRRSRGSDAVRTAFKKKLAPLDLISVMESFWNRNPPAIITKSSSSLDMEGLTKNKAPIWKQSIFDLTIKIFLERSRITIRNLTTQFTLSITAMETSPQSQRSAGVMRITDNRSINRNTRETQLHHSLFCNKLHFPQQYLPTKMARNFERAVTKRNSGLNLEPIVIDVFDNSDLLAAYDLTLVGRVLNTDLQAHRVKALLALMPQAWQLEGRVQGVEVGRGKFHFRFNNEEDLHGVLEKRPYFFDQWMFPLERWVPSIRTDFPSTMTFTVFIEGIPDHYCKEQTVKGIGEKLGELVSWDVKQAKVRVSVECDNPLQFERRLQFSATGDEVVITFHYDKLQKWCFICNRMCHDGKRCPELVRERAHVAKHGYKDRNLRQQNVLRGELSPYNGNGKAPKQQNMAKPPVNRKLFAEKEVSPKTKHGKSSDKPVAETTKAWVVKSFAEKPANADKETEQRSDKHGKVGEPKKSNFKPASWYRDYNVEALSNDNHGSKLAAQGKETLSVCSQVMVNATDVEEVISPLK</sequence>
<evidence type="ECO:0000259" key="2">
    <source>
        <dbReference type="Pfam" id="PF14111"/>
    </source>
</evidence>
<comment type="caution">
    <text evidence="4">The sequence shown here is derived from an EMBL/GenBank/DDBJ whole genome shotgun (WGS) entry which is preliminary data.</text>
</comment>
<dbReference type="InterPro" id="IPR040256">
    <property type="entry name" value="At4g02000-like"/>
</dbReference>
<feature type="domain" description="Zinc knuckle CX2CX4HX4C" evidence="3">
    <location>
        <begin position="363"/>
        <end position="407"/>
    </location>
</feature>
<proteinExistence type="predicted"/>
<dbReference type="Proteomes" id="UP000266723">
    <property type="component" value="Unassembled WGS sequence"/>
</dbReference>
<dbReference type="EMBL" id="QGKV02000299">
    <property type="protein sequence ID" value="KAF3594491.1"/>
    <property type="molecule type" value="Genomic_DNA"/>
</dbReference>
<feature type="compositionally biased region" description="Basic and acidic residues" evidence="1">
    <location>
        <begin position="497"/>
        <end position="518"/>
    </location>
</feature>
<evidence type="ECO:0000259" key="3">
    <source>
        <dbReference type="Pfam" id="PF14392"/>
    </source>
</evidence>
<organism evidence="4 5">
    <name type="scientific">Brassica cretica</name>
    <name type="common">Mustard</name>
    <dbReference type="NCBI Taxonomy" id="69181"/>
    <lineage>
        <taxon>Eukaryota</taxon>
        <taxon>Viridiplantae</taxon>
        <taxon>Streptophyta</taxon>
        <taxon>Embryophyta</taxon>
        <taxon>Tracheophyta</taxon>
        <taxon>Spermatophyta</taxon>
        <taxon>Magnoliopsida</taxon>
        <taxon>eudicotyledons</taxon>
        <taxon>Gunneridae</taxon>
        <taxon>Pentapetalae</taxon>
        <taxon>rosids</taxon>
        <taxon>malvids</taxon>
        <taxon>Brassicales</taxon>
        <taxon>Brassicaceae</taxon>
        <taxon>Brassiceae</taxon>
        <taxon>Brassica</taxon>
    </lineage>
</organism>
<accession>A0ABQ7ECN6</accession>
<reference evidence="4 5" key="1">
    <citation type="journal article" date="2020" name="BMC Genomics">
        <title>Intraspecific diversification of the crop wild relative Brassica cretica Lam. using demographic model selection.</title>
        <authorList>
            <person name="Kioukis A."/>
            <person name="Michalopoulou V.A."/>
            <person name="Briers L."/>
            <person name="Pirintsos S."/>
            <person name="Studholme D.J."/>
            <person name="Pavlidis P."/>
            <person name="Sarris P.F."/>
        </authorList>
    </citation>
    <scope>NUCLEOTIDE SEQUENCE [LARGE SCALE GENOMIC DNA]</scope>
    <source>
        <strain evidence="5">cv. PFS-1207/04</strain>
    </source>
</reference>
<name>A0ABQ7ECN6_BRACR</name>
<protein>
    <recommendedName>
        <fullName evidence="6">DUF4283 domain-containing protein</fullName>
    </recommendedName>
</protein>
<evidence type="ECO:0008006" key="6">
    <source>
        <dbReference type="Google" id="ProtNLM"/>
    </source>
</evidence>
<dbReference type="Pfam" id="PF14111">
    <property type="entry name" value="DUF4283"/>
    <property type="match status" value="1"/>
</dbReference>